<gene>
    <name evidence="1" type="ordered locus">MEALZ_3928</name>
</gene>
<dbReference type="PATRIC" id="fig|271065.3.peg.4057"/>
<dbReference type="HOGENOM" id="CLU_3292255_0_0_6"/>
<keyword evidence="2" id="KW-1185">Reference proteome</keyword>
<proteinExistence type="predicted"/>
<name>G4T0I0_META2</name>
<protein>
    <submittedName>
        <fullName evidence="1">Uncharacterized protein</fullName>
    </submittedName>
</protein>
<dbReference type="EMBL" id="FO082060">
    <property type="protein sequence ID" value="CCE25584.1"/>
    <property type="molecule type" value="Genomic_DNA"/>
</dbReference>
<dbReference type="AlphaFoldDB" id="G4T0I0"/>
<dbReference type="KEGG" id="mah:MEALZ_3928"/>
<evidence type="ECO:0000313" key="2">
    <source>
        <dbReference type="Proteomes" id="UP000008315"/>
    </source>
</evidence>
<sequence>MHLDIQLSLMLVIAEIQNVALVLFRSVYHELNADYTVQKI</sequence>
<dbReference type="Proteomes" id="UP000008315">
    <property type="component" value="Chromosome"/>
</dbReference>
<accession>G4T0I0</accession>
<evidence type="ECO:0000313" key="1">
    <source>
        <dbReference type="EMBL" id="CCE25584.1"/>
    </source>
</evidence>
<organism evidence="1 2">
    <name type="scientific">Methylotuvimicrobium alcaliphilum (strain DSM 19304 / NCIMB 14124 / VKM B-2133 / 20Z)</name>
    <name type="common">Methylomicrobium alcaliphilum</name>
    <dbReference type="NCBI Taxonomy" id="1091494"/>
    <lineage>
        <taxon>Bacteria</taxon>
        <taxon>Pseudomonadati</taxon>
        <taxon>Pseudomonadota</taxon>
        <taxon>Gammaproteobacteria</taxon>
        <taxon>Methylococcales</taxon>
        <taxon>Methylococcaceae</taxon>
        <taxon>Methylotuvimicrobium</taxon>
    </lineage>
</organism>
<reference evidence="2" key="1">
    <citation type="journal article" date="2012" name="J. Bacteriol.">
        <title>Genome sequence of the haloalkaliphilic methanotrophic bacterium Methylomicrobium alcaliphilum 20Z.</title>
        <authorList>
            <person name="Vuilleumier S."/>
            <person name="Khmelenina V.N."/>
            <person name="Bringel F."/>
            <person name="Reshetnikov A.S."/>
            <person name="Lajus A."/>
            <person name="Mangenot S."/>
            <person name="Rouy Z."/>
            <person name="Op den Camp H.J."/>
            <person name="Jetten M.S."/>
            <person name="Dispirito A.A."/>
            <person name="Dunfield P."/>
            <person name="Klotz M.G."/>
            <person name="Semrau J.D."/>
            <person name="Stein L.Y."/>
            <person name="Barbe V."/>
            <person name="Medigue C."/>
            <person name="Trotsenko Y.A."/>
            <person name="Kalyuzhnaya M.G."/>
        </authorList>
    </citation>
    <scope>NUCLEOTIDE SEQUENCE [LARGE SCALE GENOMIC DNA]</scope>
    <source>
        <strain evidence="2">DSM 19304 / NCIMB 14124 / VKM B-2133 / 20Z</strain>
    </source>
</reference>